<sequence>MFSRLLASSRVDPFLLMILTTVAIAGVLPSHGVALTFFSWASKVAIGLLFFLYGARLSSSEILHGVRHWRLQGFILATTFIAFPVLGLLFRSFVPALLGEPLYLGVLYLCVLPSTVQSAIALVSVARGNIPAAVVAASASSLLGIFITPLLVGVLMSTQGGGFNGSAVGEIFVMLLLPFLAGQILRRWIGAWIKEHGKPLKVVDRGSILLVVYVAFSKGMNEGIWSSLSVGRLALLALVCLLLLGIVFGLTWVISQRTGFSRADGVTILFCGSTKSLATGLPMATVLFADQPVGLVVLPLMLYHQLQLLIGAMIATRLDKRAEEPAVVPV</sequence>
<dbReference type="PIRSF" id="PIRSF026166">
    <property type="entry name" value="UCP026166"/>
    <property type="match status" value="1"/>
</dbReference>
<feature type="transmembrane region" description="Helical" evidence="1">
    <location>
        <begin position="133"/>
        <end position="156"/>
    </location>
</feature>
<dbReference type="EMBL" id="CP036164">
    <property type="protein sequence ID" value="QBF47319.1"/>
    <property type="molecule type" value="Genomic_DNA"/>
</dbReference>
<dbReference type="OrthoDB" id="9792271at2"/>
<dbReference type="RefSeq" id="WP_130630510.1">
    <property type="nucleotide sequence ID" value="NZ_CP036164.1"/>
</dbReference>
<proteinExistence type="predicted"/>
<feature type="transmembrane region" description="Helical" evidence="1">
    <location>
        <begin position="106"/>
        <end position="126"/>
    </location>
</feature>
<feature type="transmembrane region" description="Helical" evidence="1">
    <location>
        <begin position="233"/>
        <end position="254"/>
    </location>
</feature>
<organism evidence="2 3">
    <name type="scientific">Janibacter limosus</name>
    <dbReference type="NCBI Taxonomy" id="53458"/>
    <lineage>
        <taxon>Bacteria</taxon>
        <taxon>Bacillati</taxon>
        <taxon>Actinomycetota</taxon>
        <taxon>Actinomycetes</taxon>
        <taxon>Micrococcales</taxon>
        <taxon>Intrasporangiaceae</taxon>
        <taxon>Janibacter</taxon>
    </lineage>
</organism>
<dbReference type="Gene3D" id="1.20.1530.20">
    <property type="match status" value="1"/>
</dbReference>
<dbReference type="InterPro" id="IPR016833">
    <property type="entry name" value="Put_Na-Bile_cotransptr"/>
</dbReference>
<protein>
    <submittedName>
        <fullName evidence="2">Bile acid:sodium symporter</fullName>
    </submittedName>
</protein>
<keyword evidence="1" id="KW-0472">Membrane</keyword>
<evidence type="ECO:0000256" key="1">
    <source>
        <dbReference type="SAM" id="Phobius"/>
    </source>
</evidence>
<dbReference type="STRING" id="1216970.GCA_001570985_02824"/>
<feature type="transmembrane region" description="Helical" evidence="1">
    <location>
        <begin position="162"/>
        <end position="181"/>
    </location>
</feature>
<feature type="transmembrane region" description="Helical" evidence="1">
    <location>
        <begin position="12"/>
        <end position="28"/>
    </location>
</feature>
<feature type="transmembrane region" description="Helical" evidence="1">
    <location>
        <begin position="74"/>
        <end position="94"/>
    </location>
</feature>
<accession>A0A4P6MWF1</accession>
<gene>
    <name evidence="2" type="ORF">EXU32_14325</name>
</gene>
<dbReference type="AlphaFoldDB" id="A0A4P6MWF1"/>
<dbReference type="Proteomes" id="UP000290408">
    <property type="component" value="Chromosome"/>
</dbReference>
<keyword evidence="3" id="KW-1185">Reference proteome</keyword>
<feature type="transmembrane region" description="Helical" evidence="1">
    <location>
        <begin position="34"/>
        <end position="53"/>
    </location>
</feature>
<dbReference type="PANTHER" id="PTHR18640">
    <property type="entry name" value="SOLUTE CARRIER FAMILY 10 MEMBER 7"/>
    <property type="match status" value="1"/>
</dbReference>
<dbReference type="PANTHER" id="PTHR18640:SF5">
    <property type="entry name" value="SODIUM_BILE ACID COTRANSPORTER 7"/>
    <property type="match status" value="1"/>
</dbReference>
<dbReference type="KEGG" id="jli:EXU32_14325"/>
<evidence type="ECO:0000313" key="3">
    <source>
        <dbReference type="Proteomes" id="UP000290408"/>
    </source>
</evidence>
<dbReference type="InterPro" id="IPR038770">
    <property type="entry name" value="Na+/solute_symporter_sf"/>
</dbReference>
<dbReference type="Pfam" id="PF13593">
    <property type="entry name" value="SBF_like"/>
    <property type="match status" value="1"/>
</dbReference>
<feature type="transmembrane region" description="Helical" evidence="1">
    <location>
        <begin position="295"/>
        <end position="315"/>
    </location>
</feature>
<keyword evidence="1" id="KW-1133">Transmembrane helix</keyword>
<dbReference type="GO" id="GO:0005886">
    <property type="term" value="C:plasma membrane"/>
    <property type="evidence" value="ECO:0007669"/>
    <property type="project" value="TreeGrafter"/>
</dbReference>
<feature type="transmembrane region" description="Helical" evidence="1">
    <location>
        <begin position="202"/>
        <end position="221"/>
    </location>
</feature>
<keyword evidence="1" id="KW-0812">Transmembrane</keyword>
<reference evidence="2 3" key="1">
    <citation type="submission" date="2019-02" db="EMBL/GenBank/DDBJ databases">
        <title>Genomic data mining of an Antarctic deep-sea actinobacterium, Janibacterlimosus P3-3-X1.</title>
        <authorList>
            <person name="Liao L."/>
            <person name="Chen B."/>
        </authorList>
    </citation>
    <scope>NUCLEOTIDE SEQUENCE [LARGE SCALE GENOMIC DNA]</scope>
    <source>
        <strain evidence="2 3">P3-3-X1</strain>
    </source>
</reference>
<evidence type="ECO:0000313" key="2">
    <source>
        <dbReference type="EMBL" id="QBF47319.1"/>
    </source>
</evidence>
<feature type="transmembrane region" description="Helical" evidence="1">
    <location>
        <begin position="266"/>
        <end position="289"/>
    </location>
</feature>
<name>A0A4P6MWF1_9MICO</name>